<proteinExistence type="predicted"/>
<reference evidence="2" key="1">
    <citation type="submission" date="2024-07" db="EMBL/GenBank/DDBJ databases">
        <title>Two chromosome-level genome assemblies of Korean endemic species Abeliophyllum distichum and Forsythia ovata (Oleaceae).</title>
        <authorList>
            <person name="Jang H."/>
        </authorList>
    </citation>
    <scope>NUCLEOTIDE SEQUENCE [LARGE SCALE GENOMIC DNA]</scope>
</reference>
<dbReference type="Proteomes" id="UP001604277">
    <property type="component" value="Unassembled WGS sequence"/>
</dbReference>
<protein>
    <submittedName>
        <fullName evidence="1">Ribonuclease Z/Hydroxyacylglutathione hydrolase-like</fullName>
    </submittedName>
</protein>
<name>A0ABD1PWE9_9LAMI</name>
<evidence type="ECO:0000313" key="1">
    <source>
        <dbReference type="EMBL" id="KAL2467678.1"/>
    </source>
</evidence>
<keyword evidence="2" id="KW-1185">Reference proteome</keyword>
<sequence length="146" mass="16429">MLQPDPFSFYGLIGHMWHALQPLVTNVEVFKERGLYRTLTSYACERTGKYASFCLTLLPLLNAIHAYNPQSHPQSATLMESRFIFNPNPILLPISQLPHAILKTVRAYGNVLLPVDTAGRVLELILILEQGNSVKIQSNKKQRVGD</sequence>
<gene>
    <name evidence="1" type="ORF">Fot_51203</name>
</gene>
<organism evidence="1 2">
    <name type="scientific">Forsythia ovata</name>
    <dbReference type="NCBI Taxonomy" id="205694"/>
    <lineage>
        <taxon>Eukaryota</taxon>
        <taxon>Viridiplantae</taxon>
        <taxon>Streptophyta</taxon>
        <taxon>Embryophyta</taxon>
        <taxon>Tracheophyta</taxon>
        <taxon>Spermatophyta</taxon>
        <taxon>Magnoliopsida</taxon>
        <taxon>eudicotyledons</taxon>
        <taxon>Gunneridae</taxon>
        <taxon>Pentapetalae</taxon>
        <taxon>asterids</taxon>
        <taxon>lamiids</taxon>
        <taxon>Lamiales</taxon>
        <taxon>Oleaceae</taxon>
        <taxon>Forsythieae</taxon>
        <taxon>Forsythia</taxon>
    </lineage>
</organism>
<dbReference type="Gene3D" id="3.40.50.10890">
    <property type="match status" value="1"/>
</dbReference>
<dbReference type="InterPro" id="IPR036866">
    <property type="entry name" value="RibonucZ/Hydroxyglut_hydro"/>
</dbReference>
<accession>A0ABD1PWE9</accession>
<dbReference type="SUPFAM" id="SSF56281">
    <property type="entry name" value="Metallo-hydrolase/oxidoreductase"/>
    <property type="match status" value="1"/>
</dbReference>
<evidence type="ECO:0000313" key="2">
    <source>
        <dbReference type="Proteomes" id="UP001604277"/>
    </source>
</evidence>
<comment type="caution">
    <text evidence="1">The sequence shown here is derived from an EMBL/GenBank/DDBJ whole genome shotgun (WGS) entry which is preliminary data.</text>
</comment>
<dbReference type="AlphaFoldDB" id="A0ABD1PWE9"/>
<dbReference type="EMBL" id="JBFOLJ010000017">
    <property type="protein sequence ID" value="KAL2467678.1"/>
    <property type="molecule type" value="Genomic_DNA"/>
</dbReference>